<dbReference type="RefSeq" id="WP_254250336.1">
    <property type="nucleotide sequence ID" value="NZ_CP073809.1"/>
</dbReference>
<evidence type="ECO:0000313" key="6">
    <source>
        <dbReference type="Proteomes" id="UP001057381"/>
    </source>
</evidence>
<feature type="domain" description="Beta-lactamase-related" evidence="4">
    <location>
        <begin position="72"/>
        <end position="347"/>
    </location>
</feature>
<dbReference type="InterPro" id="IPR050491">
    <property type="entry name" value="AmpC-like"/>
</dbReference>
<feature type="signal peptide" evidence="3">
    <location>
        <begin position="1"/>
        <end position="23"/>
    </location>
</feature>
<organism evidence="5 6">
    <name type="scientific">Macrococcus equipercicus</name>
    <dbReference type="NCBI Taxonomy" id="69967"/>
    <lineage>
        <taxon>Bacteria</taxon>
        <taxon>Bacillati</taxon>
        <taxon>Bacillota</taxon>
        <taxon>Bacilli</taxon>
        <taxon>Bacillales</taxon>
        <taxon>Staphylococcaceae</taxon>
        <taxon>Macrococcus</taxon>
    </lineage>
</organism>
<dbReference type="KEGG" id="mequ:KFV11_03235"/>
<evidence type="ECO:0000256" key="3">
    <source>
        <dbReference type="SAM" id="SignalP"/>
    </source>
</evidence>
<accession>A0A9Q9BMQ6</accession>
<gene>
    <name evidence="5" type="ORF">KFV11_03235</name>
</gene>
<dbReference type="PANTHER" id="PTHR46825:SF11">
    <property type="entry name" value="PENICILLIN-BINDING PROTEIN 4"/>
    <property type="match status" value="1"/>
</dbReference>
<dbReference type="Gene3D" id="3.40.710.10">
    <property type="entry name" value="DD-peptidase/beta-lactamase superfamily"/>
    <property type="match status" value="1"/>
</dbReference>
<comment type="subcellular location">
    <subcellularLocation>
        <location evidence="1">Membrane</location>
    </subcellularLocation>
</comment>
<dbReference type="Pfam" id="PF00144">
    <property type="entry name" value="Beta-lactamase"/>
    <property type="match status" value="1"/>
</dbReference>
<dbReference type="GO" id="GO:0016020">
    <property type="term" value="C:membrane"/>
    <property type="evidence" value="ECO:0007669"/>
    <property type="project" value="UniProtKB-SubCell"/>
</dbReference>
<keyword evidence="3" id="KW-0732">Signal</keyword>
<proteinExistence type="predicted"/>
<protein>
    <submittedName>
        <fullName evidence="5">Beta-lactamase family protein</fullName>
    </submittedName>
</protein>
<dbReference type="AlphaFoldDB" id="A0A9Q9BMQ6"/>
<sequence>MKRVLYVLCLVVLCLVLASCSLAPFNFNQAKENSKEASDGNNQFSSNPGDQQAIKEINAILKQENFKGTLYIKNHNKVLMNEAVGEKNYKGEQLGTESMFLIGSSQKFLTGIIVKKLEDKGLIDRNQLVSFYLPQFYGMNMTIKNLLMHRSGLMPYRMTKKYRGLDATVNTIAENGMNLSLYNTYHYNDANYIVLAKVIEQVTQKTYKENVYQYIINPLKLKRTGFYDDKLLQPFFAEGYRTKFMMKTPIKPFGLDQFDGAGNIYMSAADMVTLADAFYHNQLFSSQETNLMKTSIDDNVQPYRYGFNVKKNYLRLRGYFFNQEVICWFNNNLTIAMATNIAKPSKTKNNEQSVLKIYNILTHNKR</sequence>
<keyword evidence="2" id="KW-0472">Membrane</keyword>
<dbReference type="EMBL" id="CP073809">
    <property type="protein sequence ID" value="UTH14388.1"/>
    <property type="molecule type" value="Genomic_DNA"/>
</dbReference>
<evidence type="ECO:0000256" key="2">
    <source>
        <dbReference type="ARBA" id="ARBA00023136"/>
    </source>
</evidence>
<dbReference type="InterPro" id="IPR012338">
    <property type="entry name" value="Beta-lactam/transpept-like"/>
</dbReference>
<dbReference type="PANTHER" id="PTHR46825">
    <property type="entry name" value="D-ALANYL-D-ALANINE-CARBOXYPEPTIDASE/ENDOPEPTIDASE AMPH"/>
    <property type="match status" value="1"/>
</dbReference>
<evidence type="ECO:0000313" key="5">
    <source>
        <dbReference type="EMBL" id="UTH14388.1"/>
    </source>
</evidence>
<name>A0A9Q9BMQ6_9STAP</name>
<dbReference type="InterPro" id="IPR001466">
    <property type="entry name" value="Beta-lactam-related"/>
</dbReference>
<evidence type="ECO:0000259" key="4">
    <source>
        <dbReference type="Pfam" id="PF00144"/>
    </source>
</evidence>
<evidence type="ECO:0000256" key="1">
    <source>
        <dbReference type="ARBA" id="ARBA00004370"/>
    </source>
</evidence>
<reference evidence="5" key="1">
    <citation type="submission" date="2021-04" db="EMBL/GenBank/DDBJ databases">
        <title>Complete Genome Sequences of Macrococcus spp. from dog and cattle.</title>
        <authorList>
            <person name="Schwendener S."/>
            <person name="Perreten V."/>
        </authorList>
    </citation>
    <scope>NUCLEOTIDE SEQUENCE</scope>
    <source>
        <strain evidence="5">Epi0143-OL</strain>
    </source>
</reference>
<dbReference type="PROSITE" id="PS51257">
    <property type="entry name" value="PROKAR_LIPOPROTEIN"/>
    <property type="match status" value="1"/>
</dbReference>
<dbReference type="SUPFAM" id="SSF56601">
    <property type="entry name" value="beta-lactamase/transpeptidase-like"/>
    <property type="match status" value="1"/>
</dbReference>
<dbReference type="Proteomes" id="UP001057381">
    <property type="component" value="Chromosome"/>
</dbReference>
<feature type="chain" id="PRO_5040448514" evidence="3">
    <location>
        <begin position="24"/>
        <end position="366"/>
    </location>
</feature>